<keyword evidence="3" id="KW-1185">Reference proteome</keyword>
<dbReference type="EMBL" id="JAPHEH010000001">
    <property type="protein sequence ID" value="MDG4474833.1"/>
    <property type="molecule type" value="Genomic_DNA"/>
</dbReference>
<protein>
    <submittedName>
        <fullName evidence="2">AMP nucleosidase</fullName>
        <ecNumber evidence="2">3.2.2.4</ecNumber>
    </submittedName>
</protein>
<dbReference type="EC" id="3.2.2.4" evidence="2"/>
<dbReference type="CDD" id="cd17762">
    <property type="entry name" value="AMN"/>
    <property type="match status" value="1"/>
</dbReference>
<dbReference type="GO" id="GO:0008714">
    <property type="term" value="F:AMP nucleosidase activity"/>
    <property type="evidence" value="ECO:0007669"/>
    <property type="project" value="UniProtKB-EC"/>
</dbReference>
<gene>
    <name evidence="2" type="ORF">OLX77_01495</name>
</gene>
<accession>A0A9X4RL87</accession>
<feature type="domain" description="Nucleoside phosphorylase" evidence="1">
    <location>
        <begin position="62"/>
        <end position="217"/>
    </location>
</feature>
<evidence type="ECO:0000313" key="3">
    <source>
        <dbReference type="Proteomes" id="UP001154240"/>
    </source>
</evidence>
<dbReference type="GO" id="GO:0009116">
    <property type="term" value="P:nucleoside metabolic process"/>
    <property type="evidence" value="ECO:0007669"/>
    <property type="project" value="InterPro"/>
</dbReference>
<dbReference type="Proteomes" id="UP001154240">
    <property type="component" value="Unassembled WGS sequence"/>
</dbReference>
<dbReference type="Pfam" id="PF01048">
    <property type="entry name" value="PNP_UDP_1"/>
    <property type="match status" value="1"/>
</dbReference>
<dbReference type="Gene3D" id="3.40.50.1580">
    <property type="entry name" value="Nucleoside phosphorylase domain"/>
    <property type="match status" value="1"/>
</dbReference>
<reference evidence="2" key="1">
    <citation type="journal article" date="2022" name="bioRxiv">
        <title>Thiovibrio frasassiensisgen. nov., sp. nov., an autotrophic, elemental sulfur disproportionating bacterium isolated from sulfidic karst sediment, and proposal of Thiovibrionaceae fam. nov.</title>
        <authorList>
            <person name="Aronson H."/>
            <person name="Thomas C."/>
            <person name="Bhattacharyya M."/>
            <person name="Eckstein S."/>
            <person name="Jensen S."/>
            <person name="Barco R."/>
            <person name="Macalady J."/>
            <person name="Amend J."/>
        </authorList>
    </citation>
    <scope>NUCLEOTIDE SEQUENCE</scope>
    <source>
        <strain evidence="2">RS19-109</strain>
    </source>
</reference>
<organism evidence="2 3">
    <name type="scientific">Thiovibrio frasassiensis</name>
    <dbReference type="NCBI Taxonomy" id="2984131"/>
    <lineage>
        <taxon>Bacteria</taxon>
        <taxon>Pseudomonadati</taxon>
        <taxon>Thermodesulfobacteriota</taxon>
        <taxon>Desulfobulbia</taxon>
        <taxon>Desulfobulbales</taxon>
        <taxon>Thiovibrionaceae</taxon>
        <taxon>Thiovibrio</taxon>
    </lineage>
</organism>
<keyword evidence="2" id="KW-0326">Glycosidase</keyword>
<reference evidence="2" key="2">
    <citation type="submission" date="2022-10" db="EMBL/GenBank/DDBJ databases">
        <authorList>
            <person name="Aronson H.S."/>
        </authorList>
    </citation>
    <scope>NUCLEOTIDE SEQUENCE</scope>
    <source>
        <strain evidence="2">RS19-109</strain>
    </source>
</reference>
<dbReference type="AlphaFoldDB" id="A0A9X4RL87"/>
<dbReference type="PANTHER" id="PTHR43691">
    <property type="entry name" value="URIDINE PHOSPHORYLASE"/>
    <property type="match status" value="1"/>
</dbReference>
<evidence type="ECO:0000313" key="2">
    <source>
        <dbReference type="EMBL" id="MDG4474833.1"/>
    </source>
</evidence>
<dbReference type="InterPro" id="IPR000845">
    <property type="entry name" value="Nucleoside_phosphorylase_d"/>
</dbReference>
<comment type="caution">
    <text evidence="2">The sequence shown here is derived from an EMBL/GenBank/DDBJ whole genome shotgun (WGS) entry which is preliminary data.</text>
</comment>
<dbReference type="RefSeq" id="WP_307631813.1">
    <property type="nucleotide sequence ID" value="NZ_JAPHEH010000001.1"/>
</dbReference>
<dbReference type="InterPro" id="IPR047039">
    <property type="entry name" value="AMN_phosphorylase"/>
</dbReference>
<dbReference type="SUPFAM" id="SSF53167">
    <property type="entry name" value="Purine and uridine phosphorylases"/>
    <property type="match status" value="1"/>
</dbReference>
<dbReference type="NCBIfam" id="NF005500">
    <property type="entry name" value="PRK07115.1"/>
    <property type="match status" value="1"/>
</dbReference>
<dbReference type="PANTHER" id="PTHR43691:SF6">
    <property type="entry name" value="AMP NUCLEOSIDASE"/>
    <property type="match status" value="1"/>
</dbReference>
<proteinExistence type="predicted"/>
<keyword evidence="2" id="KW-0378">Hydrolase</keyword>
<dbReference type="GO" id="GO:0005829">
    <property type="term" value="C:cytosol"/>
    <property type="evidence" value="ECO:0007669"/>
    <property type="project" value="TreeGrafter"/>
</dbReference>
<name>A0A9X4RL87_9BACT</name>
<evidence type="ECO:0000259" key="1">
    <source>
        <dbReference type="Pfam" id="PF01048"/>
    </source>
</evidence>
<dbReference type="InterPro" id="IPR035994">
    <property type="entry name" value="Nucleoside_phosphorylase_sf"/>
</dbReference>
<sequence length="258" mass="28950">MSTELRPDSYARHTLERYTGSSVKDFGSHILLCNFHRYIDDFARITGNPVQRGHWSVVHDRKRDLSIINHGVGSPSAGIVMHCLSFLDDIKCVLMLGMCGGIDDVLEIGDIIIPTASIRDEGTSPHYLPKDVPALPSIHLNRICEQVITSELKMLPKSGILMTTDYRMWEFDPEFIEYIRKHRIMAIDMEIATLFAVGYALNVPTGAMMLVSDLPLKKGGIKSKDSAEEIFLTYTQEHLQMGLKVMETACLERKAPLG</sequence>